<proteinExistence type="predicted"/>
<dbReference type="InterPro" id="IPR023346">
    <property type="entry name" value="Lysozyme-like_dom_sf"/>
</dbReference>
<dbReference type="SUPFAM" id="SSF63829">
    <property type="entry name" value="Calcium-dependent phosphotriesterase"/>
    <property type="match status" value="1"/>
</dbReference>
<feature type="chain" id="PRO_5046767040" description="Glycoside hydrolase family 19 catalytic domain-containing protein" evidence="1">
    <location>
        <begin position="24"/>
        <end position="479"/>
    </location>
</feature>
<protein>
    <recommendedName>
        <fullName evidence="2">Glycoside hydrolase family 19 catalytic domain-containing protein</fullName>
    </recommendedName>
</protein>
<comment type="caution">
    <text evidence="3">The sequence shown here is derived from an EMBL/GenBank/DDBJ whole genome shotgun (WGS) entry which is preliminary data.</text>
</comment>
<dbReference type="Gene3D" id="1.10.530.10">
    <property type="match status" value="1"/>
</dbReference>
<dbReference type="SUPFAM" id="SSF53955">
    <property type="entry name" value="Lysozyme-like"/>
    <property type="match status" value="1"/>
</dbReference>
<feature type="domain" description="Glycoside hydrolase family 19 catalytic" evidence="2">
    <location>
        <begin position="346"/>
        <end position="406"/>
    </location>
</feature>
<dbReference type="RefSeq" id="WP_344085952.1">
    <property type="nucleotide sequence ID" value="NZ_BAAAPO010000040.1"/>
</dbReference>
<gene>
    <name evidence="3" type="ORF">GCM10009811_25420</name>
</gene>
<keyword evidence="4" id="KW-1185">Reference proteome</keyword>
<evidence type="ECO:0000256" key="1">
    <source>
        <dbReference type="SAM" id="SignalP"/>
    </source>
</evidence>
<dbReference type="EMBL" id="BAAAPO010000040">
    <property type="protein sequence ID" value="GAA1800510.1"/>
    <property type="molecule type" value="Genomic_DNA"/>
</dbReference>
<reference evidence="4" key="1">
    <citation type="journal article" date="2019" name="Int. J. Syst. Evol. Microbiol.">
        <title>The Global Catalogue of Microorganisms (GCM) 10K type strain sequencing project: providing services to taxonomists for standard genome sequencing and annotation.</title>
        <authorList>
            <consortium name="The Broad Institute Genomics Platform"/>
            <consortium name="The Broad Institute Genome Sequencing Center for Infectious Disease"/>
            <person name="Wu L."/>
            <person name="Ma J."/>
        </authorList>
    </citation>
    <scope>NUCLEOTIDE SEQUENCE [LARGE SCALE GENOMIC DNA]</scope>
    <source>
        <strain evidence="4">JCM 15592</strain>
    </source>
</reference>
<sequence length="479" mass="50563">MPSVHFYGSALAVAVGLSMAGSAATSTPAAPLKQQAAASTGCTGTAHVYGVRRDGTLTYAPINAATNTKGRGLVGAKLPWPVRSLAALSHDTLLVTTTGGALYRVDITSKTKTLKFATPVPMAYTGWTYDKLATDGAGHLFATLGTNGQLFRWDLLAKKPTGGQIANKVRMGSGVLVSTLTGVAGSRLMGTTTSGKLIGINTPGAGRITQSTLASTGYDGVGGLASAGGGLFFSRTAATEALTTRKDANIADGVGTDISLIGSVDTSGWTQKLISAAPRNVVCPSGGITYDNLVTMFGQSWVGERSTVEAGLPSLQAEMVKGQVNNPARKAAFLATLVSESAMRYNADQGGSFTYRGRGYIQLTNDFNYKDAGSYFGINLLSSPDLAKSLQYSAPIARWYWTVARTTTNTYADNHDMNGVNRNIGFAWNYEEATKRCERFKSAYKFFTGSYPSNTICYPARLPAPGDREWYAHPERSAS</sequence>
<keyword evidence="1" id="KW-0732">Signal</keyword>
<evidence type="ECO:0000313" key="3">
    <source>
        <dbReference type="EMBL" id="GAA1800510.1"/>
    </source>
</evidence>
<evidence type="ECO:0000259" key="2">
    <source>
        <dbReference type="Pfam" id="PF00182"/>
    </source>
</evidence>
<name>A0ABP4Y4U4_9MICO</name>
<feature type="signal peptide" evidence="1">
    <location>
        <begin position="1"/>
        <end position="23"/>
    </location>
</feature>
<dbReference type="Proteomes" id="UP001499938">
    <property type="component" value="Unassembled WGS sequence"/>
</dbReference>
<dbReference type="InterPro" id="IPR000726">
    <property type="entry name" value="Glyco_hydro_19_cat"/>
</dbReference>
<evidence type="ECO:0000313" key="4">
    <source>
        <dbReference type="Proteomes" id="UP001499938"/>
    </source>
</evidence>
<dbReference type="Pfam" id="PF00182">
    <property type="entry name" value="Glyco_hydro_19"/>
    <property type="match status" value="1"/>
</dbReference>
<organism evidence="3 4">
    <name type="scientific">Nostocoides veronense</name>
    <dbReference type="NCBI Taxonomy" id="330836"/>
    <lineage>
        <taxon>Bacteria</taxon>
        <taxon>Bacillati</taxon>
        <taxon>Actinomycetota</taxon>
        <taxon>Actinomycetes</taxon>
        <taxon>Micrococcales</taxon>
        <taxon>Intrasporangiaceae</taxon>
        <taxon>Nostocoides</taxon>
    </lineage>
</organism>
<accession>A0ABP4Y4U4</accession>